<evidence type="ECO:0008006" key="3">
    <source>
        <dbReference type="Google" id="ProtNLM"/>
    </source>
</evidence>
<proteinExistence type="predicted"/>
<evidence type="ECO:0000313" key="2">
    <source>
        <dbReference type="Proteomes" id="UP001589854"/>
    </source>
</evidence>
<accession>A0ABV6GJX6</accession>
<comment type="caution">
    <text evidence="1">The sequence shown here is derived from an EMBL/GenBank/DDBJ whole genome shotgun (WGS) entry which is preliminary data.</text>
</comment>
<protein>
    <recommendedName>
        <fullName evidence="3">TerB-C domain-containing protein</fullName>
    </recommendedName>
</protein>
<dbReference type="RefSeq" id="WP_378937387.1">
    <property type="nucleotide sequence ID" value="NZ_JBHLVO010000024.1"/>
</dbReference>
<sequence length="527" mass="61941">MDIVQNTESSLQDKIYTHVALSAEFLRALYNIELKYNSDITFPIVEEGATRSRSLHHLTTCDIVTTIVLHVACNSIGQIRETNPHNLYTERLCKLFHDPITYQEFKISLKKLELNSLIEVVKNKYTKRYTIQLNHFFNKEKERVERYVIAHPVVFSKGFTNLSISHIKLYFSLIWQQGNNKEFKFSRVLDASDRIEAKCSDVIMSDLKSMLHKQQNSDVRRVLYDLISFQLVNDQALFEKIPGQLLLTKKGKRFYKVQVRLNPYYYSQAKKGDLYRIPLEPQETYQREAQYIRQEINLKKIGELEVLYKGKLFRELLYILKDRSKAAINHSISAIQEYVNYYGKFPYDLQNFVIQSIKHLSIINYSKIAREEGLLNYITHNKEKPIDREIRMFDFVSKMSYYSLREFRRMCKIATPILEKFHTKAAVHEPANYEDHFIGELDAIKGIGIVRQIAVRSNVDPIEYSSLEQRIVDLLKSLSEKEIAKLLMEGVADLTRLDVVPDLPNDFDLEHFLINEYKCYIRKIAIK</sequence>
<dbReference type="Proteomes" id="UP001589854">
    <property type="component" value="Unassembled WGS sequence"/>
</dbReference>
<organism evidence="1 2">
    <name type="scientific">Metabacillus herbersteinensis</name>
    <dbReference type="NCBI Taxonomy" id="283816"/>
    <lineage>
        <taxon>Bacteria</taxon>
        <taxon>Bacillati</taxon>
        <taxon>Bacillota</taxon>
        <taxon>Bacilli</taxon>
        <taxon>Bacillales</taxon>
        <taxon>Bacillaceae</taxon>
        <taxon>Metabacillus</taxon>
    </lineage>
</organism>
<evidence type="ECO:0000313" key="1">
    <source>
        <dbReference type="EMBL" id="MFC0273763.1"/>
    </source>
</evidence>
<name>A0ABV6GJX6_9BACI</name>
<reference evidence="1 2" key="1">
    <citation type="submission" date="2024-09" db="EMBL/GenBank/DDBJ databases">
        <authorList>
            <person name="Sun Q."/>
            <person name="Mori K."/>
        </authorList>
    </citation>
    <scope>NUCLEOTIDE SEQUENCE [LARGE SCALE GENOMIC DNA]</scope>
    <source>
        <strain evidence="1 2">CCM 7228</strain>
    </source>
</reference>
<gene>
    <name evidence="1" type="ORF">ACFFIX_20460</name>
</gene>
<dbReference type="EMBL" id="JBHLVO010000024">
    <property type="protein sequence ID" value="MFC0273763.1"/>
    <property type="molecule type" value="Genomic_DNA"/>
</dbReference>
<keyword evidence="2" id="KW-1185">Reference proteome</keyword>